<dbReference type="EMBL" id="QBKR01000002">
    <property type="protein sequence ID" value="PTX64564.1"/>
    <property type="molecule type" value="Genomic_DNA"/>
</dbReference>
<dbReference type="InterPro" id="IPR041628">
    <property type="entry name" value="ChlI/MoxR_AAA_lid"/>
</dbReference>
<dbReference type="InterPro" id="IPR052989">
    <property type="entry name" value="Mg-chelatase_DI-like"/>
</dbReference>
<comment type="caution">
    <text evidence="7">The sequence shown here is derived from an EMBL/GenBank/DDBJ whole genome shotgun (WGS) entry which is preliminary data.</text>
</comment>
<dbReference type="PANTHER" id="PTHR35023">
    <property type="entry name" value="CHELATASE-RELATED"/>
    <property type="match status" value="1"/>
</dbReference>
<comment type="similarity">
    <text evidence="1">Belongs to the Mg-chelatase subunits D/I family.</text>
</comment>
<name>A0A2T6C8C3_9BACL</name>
<accession>A0A2T6C8C3</accession>
<keyword evidence="8" id="KW-1185">Reference proteome</keyword>
<dbReference type="PANTHER" id="PTHR35023:SF1">
    <property type="entry name" value="MG-PROTOPORPHYRIN IX CHELATASE"/>
    <property type="match status" value="1"/>
</dbReference>
<dbReference type="Gene3D" id="3.40.50.300">
    <property type="entry name" value="P-loop containing nucleotide triphosphate hydrolases"/>
    <property type="match status" value="1"/>
</dbReference>
<proteinExistence type="inferred from homology"/>
<evidence type="ECO:0000313" key="8">
    <source>
        <dbReference type="Proteomes" id="UP000244240"/>
    </source>
</evidence>
<dbReference type="PROSITE" id="PS50234">
    <property type="entry name" value="VWFA"/>
    <property type="match status" value="1"/>
</dbReference>
<evidence type="ECO:0000256" key="3">
    <source>
        <dbReference type="ARBA" id="ARBA00022840"/>
    </source>
</evidence>
<evidence type="ECO:0000256" key="1">
    <source>
        <dbReference type="ARBA" id="ARBA00005799"/>
    </source>
</evidence>
<sequence>MHESGYPFTAMVGQEDLKTALLLNAVSHRVGGVLIRGEKGNGKTTAVRALAELLPPIPVVPGCSLGCDPNEPFTFCPHCEGVASGEPPRHRKPTVAELPLGAMEDRLLGHPDLEAMMKRGEKRFRPGLLARAHRGILYVDEVNLLEDHLVDLLLDAAASGRNRVEREGFSVVHPARFILAGTMNPEEGDLRPQLLDRFGLSVEVKTPSDPHLRLEVMERRMAFEQDPEGFRAAWADAQKEEAERLREARERLNRVTMPRERLEQVVRICTEALTEGVRADLVICEAAKARAAYCGRDAVSAGDVNLAARLALSHRAQQPWQPDPGPSGGDFPDPPSGKTGGGEEKLQESPGDSEARQTPLNAEAPSVPDGAGSEGEAVPGAAAAPEERPEGSASRESPEAFTDAAGSQVKESLFPVGSWFRISPDDREASPRRRSSSGPPLSPSRTRRAGRREHPFRGRCLKNRPSPSLQGARSFDWEGSLIAACGKRGGTGEIPPFRLLRREDLREKVFVQPDRNRVLFLVDASGSMAGYGRMEQVKGALRSWMEACYRRREDVALLSFRNGEVTRWLSPTRSVQAATQALAQLPSGGGTPLAEALEQSYQRIGQWDTRGGESRLVVVTDGRLNLSSRENGSLDEAFRRVREVAGKIREAGISCTVVDTETGPLRLGWCRRLARELKGDYLHLDHLRDPDDGGLFRGIG</sequence>
<dbReference type="SUPFAM" id="SSF52540">
    <property type="entry name" value="P-loop containing nucleoside triphosphate hydrolases"/>
    <property type="match status" value="1"/>
</dbReference>
<dbReference type="Proteomes" id="UP000244240">
    <property type="component" value="Unassembled WGS sequence"/>
</dbReference>
<dbReference type="InterPro" id="IPR036465">
    <property type="entry name" value="vWFA_dom_sf"/>
</dbReference>
<feature type="region of interest" description="Disordered" evidence="5">
    <location>
        <begin position="315"/>
        <end position="409"/>
    </location>
</feature>
<dbReference type="Gene3D" id="1.10.8.80">
    <property type="entry name" value="Magnesium chelatase subunit I, C-Terminal domain"/>
    <property type="match status" value="1"/>
</dbReference>
<evidence type="ECO:0000313" key="7">
    <source>
        <dbReference type="EMBL" id="PTX64564.1"/>
    </source>
</evidence>
<feature type="domain" description="VWFA" evidence="6">
    <location>
        <begin position="517"/>
        <end position="658"/>
    </location>
</feature>
<dbReference type="SUPFAM" id="SSF53300">
    <property type="entry name" value="vWA-like"/>
    <property type="match status" value="1"/>
</dbReference>
<evidence type="ECO:0000259" key="6">
    <source>
        <dbReference type="PROSITE" id="PS50234"/>
    </source>
</evidence>
<dbReference type="RefSeq" id="WP_108021636.1">
    <property type="nucleotide sequence ID" value="NZ_QBKR01000002.1"/>
</dbReference>
<dbReference type="SMART" id="SM00327">
    <property type="entry name" value="VWA"/>
    <property type="match status" value="1"/>
</dbReference>
<dbReference type="CDD" id="cd00009">
    <property type="entry name" value="AAA"/>
    <property type="match status" value="1"/>
</dbReference>
<dbReference type="Gene3D" id="3.40.50.410">
    <property type="entry name" value="von Willebrand factor, type A domain"/>
    <property type="match status" value="1"/>
</dbReference>
<keyword evidence="2" id="KW-0547">Nucleotide-binding</keyword>
<dbReference type="AlphaFoldDB" id="A0A2T6C8C3"/>
<evidence type="ECO:0000256" key="5">
    <source>
        <dbReference type="SAM" id="MobiDB-lite"/>
    </source>
</evidence>
<feature type="region of interest" description="Disordered" evidence="5">
    <location>
        <begin position="421"/>
        <end position="472"/>
    </location>
</feature>
<dbReference type="Pfam" id="PF01078">
    <property type="entry name" value="Mg_chelatase"/>
    <property type="match status" value="1"/>
</dbReference>
<organism evidence="7 8">
    <name type="scientific">Melghirimyces profundicolus</name>
    <dbReference type="NCBI Taxonomy" id="1242148"/>
    <lineage>
        <taxon>Bacteria</taxon>
        <taxon>Bacillati</taxon>
        <taxon>Bacillota</taxon>
        <taxon>Bacilli</taxon>
        <taxon>Bacillales</taxon>
        <taxon>Thermoactinomycetaceae</taxon>
        <taxon>Melghirimyces</taxon>
    </lineage>
</organism>
<dbReference type="InterPro" id="IPR002035">
    <property type="entry name" value="VWF_A"/>
</dbReference>
<feature type="compositionally biased region" description="Low complexity" evidence="5">
    <location>
        <begin position="370"/>
        <end position="384"/>
    </location>
</feature>
<dbReference type="Pfam" id="PF13519">
    <property type="entry name" value="VWA_2"/>
    <property type="match status" value="1"/>
</dbReference>
<dbReference type="InterPro" id="IPR027417">
    <property type="entry name" value="P-loop_NTPase"/>
</dbReference>
<dbReference type="InterPro" id="IPR000523">
    <property type="entry name" value="Mg_chelatse_chII-like_cat_dom"/>
</dbReference>
<dbReference type="Pfam" id="PF17863">
    <property type="entry name" value="AAA_lid_2"/>
    <property type="match status" value="1"/>
</dbReference>
<gene>
    <name evidence="7" type="ORF">C8P63_10257</name>
</gene>
<dbReference type="SMART" id="SM00382">
    <property type="entry name" value="AAA"/>
    <property type="match status" value="1"/>
</dbReference>
<dbReference type="InterPro" id="IPR003593">
    <property type="entry name" value="AAA+_ATPase"/>
</dbReference>
<protein>
    <recommendedName>
        <fullName evidence="4">Mg-protoporphyrin IX chelatase</fullName>
    </recommendedName>
</protein>
<evidence type="ECO:0000256" key="2">
    <source>
        <dbReference type="ARBA" id="ARBA00022741"/>
    </source>
</evidence>
<dbReference type="OrthoDB" id="9775079at2"/>
<keyword evidence="3" id="KW-0067">ATP-binding</keyword>
<reference evidence="7 8" key="1">
    <citation type="submission" date="2018-04" db="EMBL/GenBank/DDBJ databases">
        <title>Genomic Encyclopedia of Archaeal and Bacterial Type Strains, Phase II (KMG-II): from individual species to whole genera.</title>
        <authorList>
            <person name="Goeker M."/>
        </authorList>
    </citation>
    <scope>NUCLEOTIDE SEQUENCE [LARGE SCALE GENOMIC DNA]</scope>
    <source>
        <strain evidence="7 8">DSM 45787</strain>
    </source>
</reference>
<evidence type="ECO:0000256" key="4">
    <source>
        <dbReference type="ARBA" id="ARBA00030759"/>
    </source>
</evidence>
<dbReference type="GO" id="GO:0005524">
    <property type="term" value="F:ATP binding"/>
    <property type="evidence" value="ECO:0007669"/>
    <property type="project" value="UniProtKB-KW"/>
</dbReference>